<dbReference type="GO" id="GO:0018423">
    <property type="term" value="F:protein C-terminal leucine carboxyl O-methyltransferase activity"/>
    <property type="evidence" value="ECO:0007669"/>
    <property type="project" value="UniProtKB-EC"/>
</dbReference>
<dbReference type="EMBL" id="JARGDH010000005">
    <property type="protein sequence ID" value="KAL0267851.1"/>
    <property type="molecule type" value="Genomic_DNA"/>
</dbReference>
<dbReference type="EC" id="2.1.1.233" evidence="7"/>
<dbReference type="GO" id="GO:0005829">
    <property type="term" value="C:cytosol"/>
    <property type="evidence" value="ECO:0007669"/>
    <property type="project" value="TreeGrafter"/>
</dbReference>
<dbReference type="PANTHER" id="PTHR13600:SF33">
    <property type="entry name" value="LEUCINE CARBOXYL METHYLTRANSFERASE 1"/>
    <property type="match status" value="1"/>
</dbReference>
<dbReference type="PIRSF" id="PIRSF016305">
    <property type="entry name" value="LCM_mtfrase"/>
    <property type="match status" value="1"/>
</dbReference>
<feature type="binding site" evidence="8">
    <location>
        <position position="55"/>
    </location>
    <ligand>
        <name>S-adenosyl-L-methionine</name>
        <dbReference type="ChEBI" id="CHEBI:59789"/>
    </ligand>
</feature>
<dbReference type="GO" id="GO:0032259">
    <property type="term" value="P:methylation"/>
    <property type="evidence" value="ECO:0007669"/>
    <property type="project" value="UniProtKB-KW"/>
</dbReference>
<comment type="caution">
    <text evidence="9">The sequence shown here is derived from an EMBL/GenBank/DDBJ whole genome shotgun (WGS) entry which is preliminary data.</text>
</comment>
<evidence type="ECO:0000256" key="6">
    <source>
        <dbReference type="ARBA" id="ARBA00022691"/>
    </source>
</evidence>
<evidence type="ECO:0000256" key="5">
    <source>
        <dbReference type="ARBA" id="ARBA00022679"/>
    </source>
</evidence>
<reference evidence="9" key="1">
    <citation type="journal article" date="2024" name="Gigascience">
        <title>Chromosome-level genome of the poultry shaft louse Menopon gallinae provides insight into the host-switching and adaptive evolution of parasitic lice.</title>
        <authorList>
            <person name="Xu Y."/>
            <person name="Ma L."/>
            <person name="Liu S."/>
            <person name="Liang Y."/>
            <person name="Liu Q."/>
            <person name="He Z."/>
            <person name="Tian L."/>
            <person name="Duan Y."/>
            <person name="Cai W."/>
            <person name="Li H."/>
            <person name="Song F."/>
        </authorList>
    </citation>
    <scope>NUCLEOTIDE SEQUENCE</scope>
    <source>
        <strain evidence="9">Cailab_2023a</strain>
    </source>
</reference>
<proteinExistence type="inferred from homology"/>
<keyword evidence="6 7" id="KW-0949">S-adenosyl-L-methionine</keyword>
<evidence type="ECO:0000256" key="7">
    <source>
        <dbReference type="PIRNR" id="PIRNR016305"/>
    </source>
</evidence>
<dbReference type="InterPro" id="IPR016651">
    <property type="entry name" value="LCMT1"/>
</dbReference>
<evidence type="ECO:0000256" key="2">
    <source>
        <dbReference type="ARBA" id="ARBA00003455"/>
    </source>
</evidence>
<dbReference type="EMBL" id="JARGDH010000005">
    <property type="protein sequence ID" value="KAL0267850.1"/>
    <property type="molecule type" value="Genomic_DNA"/>
</dbReference>
<dbReference type="InterPro" id="IPR007213">
    <property type="entry name" value="Ppm1/Ppm2/Tcmp"/>
</dbReference>
<name>A0AAW2HDS1_9NEOP</name>
<dbReference type="Pfam" id="PF04072">
    <property type="entry name" value="LCM"/>
    <property type="match status" value="1"/>
</dbReference>
<dbReference type="PANTHER" id="PTHR13600">
    <property type="entry name" value="LEUCINE CARBOXYL METHYLTRANSFERASE"/>
    <property type="match status" value="1"/>
</dbReference>
<evidence type="ECO:0000256" key="8">
    <source>
        <dbReference type="PIRSR" id="PIRSR016305-1"/>
    </source>
</evidence>
<dbReference type="FunFam" id="3.40.50.150:FF:000092">
    <property type="entry name" value="Leucine carboxyl methyltransferase 1"/>
    <property type="match status" value="1"/>
</dbReference>
<dbReference type="SUPFAM" id="SSF53335">
    <property type="entry name" value="S-adenosyl-L-methionine-dependent methyltransferases"/>
    <property type="match status" value="1"/>
</dbReference>
<comment type="function">
    <text evidence="2 7">Methylates the carboxyl group of the C-terminal leucine residue of protein phosphatase 2A catalytic subunits to form alpha-leucine ester residues.</text>
</comment>
<keyword evidence="5 7" id="KW-0808">Transferase</keyword>
<dbReference type="AlphaFoldDB" id="A0AAW2HDS1"/>
<feature type="binding site" evidence="8">
    <location>
        <position position="178"/>
    </location>
    <ligand>
        <name>S-adenosyl-L-methionine</name>
        <dbReference type="ChEBI" id="CHEBI:59789"/>
    </ligand>
</feature>
<sequence length="312" mass="35567">MEKVSDEAVQATNDDASECKRYAVQMGYWEDPYIHLFVRGTVVKAPEISRGYYVRTKGVWLLIEKFIQASGGDCQILNLGSGFDTLYWRLKDAGHTISNYVEVDFALVTSRKCYSIKRSKQLLEKIHVEDGEIRLSATDLHSSGFHIVGADLRNLVELEAKLKDSDVRYDAPTFILTECVLVYMQSQFGDALLKFLADKFKAAVFVNYEQVNIGDRFGEVMLMNLRARGCPLAGAAACQSLKTQEDRFLQNNWDAVKSYDMMSVYQALPVQDRQRIEQLQLLDEQEILVQLFQHYCMVIAYKGNKLSSVDFV</sequence>
<dbReference type="InterPro" id="IPR029063">
    <property type="entry name" value="SAM-dependent_MTases_sf"/>
</dbReference>
<accession>A0AAW2HDS1</accession>
<keyword evidence="4 7" id="KW-0489">Methyltransferase</keyword>
<evidence type="ECO:0000256" key="4">
    <source>
        <dbReference type="ARBA" id="ARBA00022603"/>
    </source>
</evidence>
<feature type="binding site" evidence="8">
    <location>
        <position position="80"/>
    </location>
    <ligand>
        <name>S-adenosyl-L-methionine</name>
        <dbReference type="ChEBI" id="CHEBI:59789"/>
    </ligand>
</feature>
<evidence type="ECO:0000313" key="9">
    <source>
        <dbReference type="EMBL" id="KAL0267850.1"/>
    </source>
</evidence>
<comment type="similarity">
    <text evidence="3 7">Belongs to the methyltransferase superfamily. LCMT family.</text>
</comment>
<feature type="binding site" evidence="8">
    <location>
        <begin position="151"/>
        <end position="152"/>
    </location>
    <ligand>
        <name>S-adenosyl-L-methionine</name>
        <dbReference type="ChEBI" id="CHEBI:59789"/>
    </ligand>
</feature>
<evidence type="ECO:0000256" key="1">
    <source>
        <dbReference type="ARBA" id="ARBA00000724"/>
    </source>
</evidence>
<protein>
    <recommendedName>
        <fullName evidence="7">Leucine carboxyl methyltransferase 1</fullName>
        <ecNumber evidence="7">2.1.1.233</ecNumber>
    </recommendedName>
</protein>
<dbReference type="GO" id="GO:0009966">
    <property type="term" value="P:regulation of signal transduction"/>
    <property type="evidence" value="ECO:0007669"/>
    <property type="project" value="UniProtKB-ARBA"/>
</dbReference>
<evidence type="ECO:0000256" key="3">
    <source>
        <dbReference type="ARBA" id="ARBA00010703"/>
    </source>
</evidence>
<organism evidence="9">
    <name type="scientific">Menopon gallinae</name>
    <name type="common">poultry shaft louse</name>
    <dbReference type="NCBI Taxonomy" id="328185"/>
    <lineage>
        <taxon>Eukaryota</taxon>
        <taxon>Metazoa</taxon>
        <taxon>Ecdysozoa</taxon>
        <taxon>Arthropoda</taxon>
        <taxon>Hexapoda</taxon>
        <taxon>Insecta</taxon>
        <taxon>Pterygota</taxon>
        <taxon>Neoptera</taxon>
        <taxon>Paraneoptera</taxon>
        <taxon>Psocodea</taxon>
        <taxon>Troctomorpha</taxon>
        <taxon>Phthiraptera</taxon>
        <taxon>Amblycera</taxon>
        <taxon>Menoponidae</taxon>
        <taxon>Menopon</taxon>
    </lineage>
</organism>
<comment type="catalytic activity">
    <reaction evidence="1 7">
        <text>[phosphatase 2A protein]-C-terminal L-leucine + S-adenosyl-L-methionine = [phosphatase 2A protein]-C-terminal L-leucine methyl ester + S-adenosyl-L-homocysteine</text>
        <dbReference type="Rhea" id="RHEA:48544"/>
        <dbReference type="Rhea" id="RHEA-COMP:12134"/>
        <dbReference type="Rhea" id="RHEA-COMP:12135"/>
        <dbReference type="ChEBI" id="CHEBI:57856"/>
        <dbReference type="ChEBI" id="CHEBI:59789"/>
        <dbReference type="ChEBI" id="CHEBI:90516"/>
        <dbReference type="ChEBI" id="CHEBI:90517"/>
        <dbReference type="EC" id="2.1.1.233"/>
    </reaction>
</comment>
<gene>
    <name evidence="9" type="ORF">PYX00_010002</name>
</gene>
<dbReference type="Gene3D" id="3.40.50.150">
    <property type="entry name" value="Vaccinia Virus protein VP39"/>
    <property type="match status" value="1"/>
</dbReference>